<accession>A0A8C2P5Y7</accession>
<organism evidence="1">
    <name type="scientific">Capra hircus</name>
    <name type="common">Goat</name>
    <dbReference type="NCBI Taxonomy" id="9925"/>
    <lineage>
        <taxon>Eukaryota</taxon>
        <taxon>Metazoa</taxon>
        <taxon>Chordata</taxon>
        <taxon>Craniata</taxon>
        <taxon>Vertebrata</taxon>
        <taxon>Euteleostomi</taxon>
        <taxon>Mammalia</taxon>
        <taxon>Eutheria</taxon>
        <taxon>Laurasiatheria</taxon>
        <taxon>Artiodactyla</taxon>
        <taxon>Ruminantia</taxon>
        <taxon>Pecora</taxon>
        <taxon>Bovidae</taxon>
        <taxon>Caprinae</taxon>
        <taxon>Capra</taxon>
    </lineage>
</organism>
<name>A0A8C2P5Y7_CAPHI</name>
<reference evidence="1" key="1">
    <citation type="submission" date="2019-03" db="EMBL/GenBank/DDBJ databases">
        <title>Genome sequencing and reference-guided assembly of Black Bengal Goat (Capra hircus).</title>
        <authorList>
            <person name="Siddiki A.Z."/>
            <person name="Baten A."/>
            <person name="Billah M."/>
            <person name="Alam M.A.U."/>
            <person name="Shawrob K.S.M."/>
            <person name="Saha S."/>
            <person name="Chowdhury M."/>
            <person name="Rahman A.H."/>
            <person name="Stear M."/>
            <person name="Miah G."/>
            <person name="Das G.B."/>
            <person name="Hossain M.M."/>
            <person name="Kumkum M."/>
            <person name="Islam M.S."/>
            <person name="Mollah A.M."/>
            <person name="Ahsan A."/>
            <person name="Tusar F."/>
            <person name="Khan M.K.I."/>
        </authorList>
    </citation>
    <scope>NUCLEOTIDE SEQUENCE [LARGE SCALE GENOMIC DNA]</scope>
</reference>
<reference evidence="1" key="2">
    <citation type="submission" date="2025-08" db="UniProtKB">
        <authorList>
            <consortium name="Ensembl"/>
        </authorList>
    </citation>
    <scope>IDENTIFICATION</scope>
</reference>
<protein>
    <submittedName>
        <fullName evidence="1">Uncharacterized protein</fullName>
    </submittedName>
</protein>
<dbReference type="AlphaFoldDB" id="A0A8C2P5Y7"/>
<evidence type="ECO:0000313" key="1">
    <source>
        <dbReference type="Ensembl" id="ENSCHIP00010015194.1"/>
    </source>
</evidence>
<dbReference type="Ensembl" id="ENSCHIT00010021365.1">
    <property type="protein sequence ID" value="ENSCHIP00010015194.1"/>
    <property type="gene ID" value="ENSCHIG00010011120.1"/>
</dbReference>
<proteinExistence type="predicted"/>
<sequence length="72" mass="7953">MSNSLEPDGLQYATLLCPPWDFPGKNTRVAISFSRGSSQTRDLTLTGVHGHCCLDFLLGHLHSVIENLEELL</sequence>